<feature type="binding site" evidence="8">
    <location>
        <begin position="40"/>
        <end position="42"/>
    </location>
    <ligand>
        <name>S-adenosyl-L-methionine</name>
        <dbReference type="ChEBI" id="CHEBI:59789"/>
    </ligand>
</feature>
<feature type="binding site" evidence="8">
    <location>
        <position position="270"/>
    </location>
    <ligand>
        <name>S-adenosyl-L-methionine</name>
        <dbReference type="ChEBI" id="CHEBI:59789"/>
    </ligand>
</feature>
<feature type="binding site" evidence="8">
    <location>
        <position position="34"/>
    </location>
    <ligand>
        <name>[4Fe-4S] cluster</name>
        <dbReference type="ChEBI" id="CHEBI:49883"/>
        <label>1</label>
        <note>4Fe-4S-S-AdoMet</note>
    </ligand>
</feature>
<dbReference type="EMBL" id="JACGET010000027">
    <property type="protein sequence ID" value="MBN3108278.1"/>
    <property type="molecule type" value="Genomic_DNA"/>
</dbReference>
<feature type="domain" description="4Fe-4S ferredoxin-type" evidence="9">
    <location>
        <begin position="51"/>
        <end position="80"/>
    </location>
</feature>
<feature type="binding site" evidence="8">
    <location>
        <position position="38"/>
    </location>
    <ligand>
        <name>[4Fe-4S] cluster</name>
        <dbReference type="ChEBI" id="CHEBI:49883"/>
        <label>1</label>
        <note>4Fe-4S-S-AdoMet</note>
    </ligand>
</feature>
<keyword evidence="8" id="KW-0677">Repeat</keyword>
<evidence type="ECO:0000256" key="8">
    <source>
        <dbReference type="HAMAP-Rule" id="MF_02059"/>
    </source>
</evidence>
<feature type="binding site" evidence="8">
    <location>
        <position position="105"/>
    </location>
    <ligand>
        <name>[4Fe-4S] cluster</name>
        <dbReference type="ChEBI" id="CHEBI:49883"/>
        <label>2</label>
    </ligand>
</feature>
<dbReference type="SFLD" id="SFLDG01066">
    <property type="entry name" value="organic_radical-activating_enz"/>
    <property type="match status" value="1"/>
</dbReference>
<evidence type="ECO:0000313" key="13">
    <source>
        <dbReference type="Proteomes" id="UP000269351"/>
    </source>
</evidence>
<name>A0A3S0ZNN4_9GAMM</name>
<dbReference type="UniPathway" id="UPA01069"/>
<dbReference type="PIRSF" id="PIRSF000371">
    <property type="entry name" value="PFL_act_enz"/>
    <property type="match status" value="1"/>
</dbReference>
<dbReference type="SFLD" id="SFLDS00029">
    <property type="entry name" value="Radical_SAM"/>
    <property type="match status" value="1"/>
</dbReference>
<dbReference type="Pfam" id="PF04055">
    <property type="entry name" value="Radical_SAM"/>
    <property type="match status" value="1"/>
</dbReference>
<evidence type="ECO:0000259" key="10">
    <source>
        <dbReference type="PROSITE" id="PS51918"/>
    </source>
</evidence>
<dbReference type="Proteomes" id="UP000269351">
    <property type="component" value="Chromosome"/>
</dbReference>
<organism evidence="12 13">
    <name type="scientific">Pectobacterium brasiliense</name>
    <dbReference type="NCBI Taxonomy" id="180957"/>
    <lineage>
        <taxon>Bacteria</taxon>
        <taxon>Pseudomonadati</taxon>
        <taxon>Pseudomonadota</taxon>
        <taxon>Gammaproteobacteria</taxon>
        <taxon>Enterobacterales</taxon>
        <taxon>Pectobacteriaceae</taxon>
        <taxon>Pectobacterium</taxon>
    </lineage>
</organism>
<keyword evidence="5 8" id="KW-0560">Oxidoreductase</keyword>
<comment type="pathway">
    <text evidence="8">Amine and polyamine metabolism; choline degradation.</text>
</comment>
<comment type="similarity">
    <text evidence="1 8">Belongs to the organic radical-activating enzymes family.</text>
</comment>
<dbReference type="EC" id="1.97.1.-" evidence="8"/>
<dbReference type="InterPro" id="IPR034457">
    <property type="entry name" value="Organic_radical-activating"/>
</dbReference>
<dbReference type="GO" id="GO:0051539">
    <property type="term" value="F:4 iron, 4 sulfur cluster binding"/>
    <property type="evidence" value="ECO:0007669"/>
    <property type="project" value="UniProtKB-UniRule"/>
</dbReference>
<dbReference type="SUPFAM" id="SSF102114">
    <property type="entry name" value="Radical SAM enzymes"/>
    <property type="match status" value="1"/>
</dbReference>
<evidence type="ECO:0000259" key="9">
    <source>
        <dbReference type="PROSITE" id="PS51379"/>
    </source>
</evidence>
<dbReference type="PANTHER" id="PTHR30352">
    <property type="entry name" value="PYRUVATE FORMATE-LYASE-ACTIVATING ENZYME"/>
    <property type="match status" value="1"/>
</dbReference>
<feature type="binding site" evidence="8">
    <location>
        <position position="41"/>
    </location>
    <ligand>
        <name>[4Fe-4S] cluster</name>
        <dbReference type="ChEBI" id="CHEBI:49883"/>
        <label>1</label>
        <note>4Fe-4S-S-AdoMet</note>
    </ligand>
</feature>
<feature type="binding site" evidence="8">
    <location>
        <position position="63"/>
    </location>
    <ligand>
        <name>[4Fe-4S] cluster</name>
        <dbReference type="ChEBI" id="CHEBI:49883"/>
        <label>2</label>
    </ligand>
</feature>
<dbReference type="GO" id="GO:0016829">
    <property type="term" value="F:lyase activity"/>
    <property type="evidence" value="ECO:0007669"/>
    <property type="project" value="UniProtKB-KW"/>
</dbReference>
<keyword evidence="6 8" id="KW-0408">Iron</keyword>
<comment type="cofactor">
    <cofactor evidence="8">
        <name>[4Fe-4S] cluster</name>
        <dbReference type="ChEBI" id="CHEBI:49883"/>
    </cofactor>
    <text evidence="8">Binds 2 [4Fe-4S] clusters. One cluster is coordinated with 3 cysteines and an exchangeable S-adenosyl-L-methionine.</text>
</comment>
<comment type="function">
    <text evidence="8">Catalyzes activation of the choline trimethylamine-lyase CutC under anaerobic conditions by generation of an organic free radical on a glycine residue, via an homolytic cleavage of S-adenosyl-L-methionine (SAM).</text>
</comment>
<dbReference type="GO" id="GO:0046872">
    <property type="term" value="F:metal ion binding"/>
    <property type="evidence" value="ECO:0007669"/>
    <property type="project" value="UniProtKB-KW"/>
</dbReference>
<dbReference type="PANTHER" id="PTHR30352:SF4">
    <property type="entry name" value="PYRUVATE FORMATE-LYASE 2-ACTIVATING ENZYME"/>
    <property type="match status" value="1"/>
</dbReference>
<sequence length="316" mass="35752">MQHVQKTTGRLFNIQKYSIYDGDGVRTLIFMKGCNIRCPWCANPEGISNAYQIMFSLDKCIDCGKCADVCPTGVHRMQAGSKGEWHHHLDRTADCIGCRKCETACLSGALDVIGQEMTVTELMEIIMQDYPFYMSSGGGVTLSGGEMSLQTDFAVELLTACKRMMIHTAVETQGTTLKSHYSRLAAVTDLFLFDIKHIDTQQHKTLFGIGNENIRRNLEHLVGLGADIVIRMPLVRGYNDSYDAVTSAIHYVQSLAQRGSIRRIDVLPYHQLGRKKYERLGMIYPINEALSYNEEELNRLETFFNGFDFDIRLVRH</sequence>
<dbReference type="Pfam" id="PF12838">
    <property type="entry name" value="Fer4_7"/>
    <property type="match status" value="1"/>
</dbReference>
<dbReference type="NCBIfam" id="TIGR04395">
    <property type="entry name" value="cutC_activ_rSAM"/>
    <property type="match status" value="1"/>
</dbReference>
<evidence type="ECO:0000313" key="11">
    <source>
        <dbReference type="EMBL" id="MBN3108278.1"/>
    </source>
</evidence>
<dbReference type="Gene3D" id="3.30.70.20">
    <property type="match status" value="1"/>
</dbReference>
<dbReference type="InterPro" id="IPR007197">
    <property type="entry name" value="rSAM"/>
</dbReference>
<dbReference type="PROSITE" id="PS01087">
    <property type="entry name" value="RADICAL_ACTIVATING"/>
    <property type="match status" value="1"/>
</dbReference>
<protein>
    <recommendedName>
        <fullName evidence="8">Choline trimethylamine-lyase activating enzyme</fullName>
        <ecNumber evidence="8">1.97.1.-</ecNumber>
    </recommendedName>
    <alternativeName>
        <fullName evidence="8">Choline utilization protein D</fullName>
    </alternativeName>
    <alternativeName>
        <fullName evidence="8">GRE activase CutD</fullName>
    </alternativeName>
    <alternativeName>
        <fullName evidence="8">Glycyl-radical enzyme activating enzyme CutD</fullName>
        <shortName evidence="8">GRE activating enzyme CutD</shortName>
    </alternativeName>
</protein>
<dbReference type="AlphaFoldDB" id="A0A3S0ZNN4"/>
<keyword evidence="3 8" id="KW-0949">S-adenosyl-L-methionine</keyword>
<accession>A0A3S0ZNN4</accession>
<reference evidence="11 14" key="1">
    <citation type="submission" date="2020-07" db="EMBL/GenBank/DDBJ databases">
        <title>A pangenomic view of the genus Pectobacterium provides insights into genome organization, phylogeny, and virulence.</title>
        <authorList>
            <person name="Jonkheer E."/>
            <person name="Brankovics B."/>
            <person name="Houwers I."/>
            <person name="Van Der Wolf J."/>
            <person name="Bonants P."/>
            <person name="Vreeburg R."/>
            <person name="Bollema R."/>
            <person name="De Haan J."/>
            <person name="Berke L."/>
            <person name="De Ridder D."/>
            <person name="Smit S."/>
            <person name="Van Der Lee T.A.J."/>
        </authorList>
    </citation>
    <scope>NUCLEOTIDE SEQUENCE [LARGE SCALE GENOMIC DNA]</scope>
    <source>
        <strain evidence="11 14">NAK:384</strain>
    </source>
</reference>
<evidence type="ECO:0000256" key="3">
    <source>
        <dbReference type="ARBA" id="ARBA00022691"/>
    </source>
</evidence>
<dbReference type="PROSITE" id="PS00198">
    <property type="entry name" value="4FE4S_FER_1"/>
    <property type="match status" value="1"/>
</dbReference>
<evidence type="ECO:0000256" key="7">
    <source>
        <dbReference type="ARBA" id="ARBA00023014"/>
    </source>
</evidence>
<feature type="binding site" evidence="8">
    <location>
        <position position="66"/>
    </location>
    <ligand>
        <name>[4Fe-4S] cluster</name>
        <dbReference type="ChEBI" id="CHEBI:49883"/>
        <label>2</label>
    </ligand>
</feature>
<keyword evidence="2 8" id="KW-0004">4Fe-4S</keyword>
<feature type="binding site" evidence="8">
    <location>
        <position position="145"/>
    </location>
    <ligand>
        <name>S-adenosyl-L-methionine</name>
        <dbReference type="ChEBI" id="CHEBI:59789"/>
    </ligand>
</feature>
<dbReference type="PROSITE" id="PS51918">
    <property type="entry name" value="RADICAL_SAM"/>
    <property type="match status" value="1"/>
</dbReference>
<feature type="binding site" evidence="8">
    <location>
        <position position="60"/>
    </location>
    <ligand>
        <name>[4Fe-4S] cluster</name>
        <dbReference type="ChEBI" id="CHEBI:49883"/>
        <label>2</label>
    </ligand>
</feature>
<dbReference type="GO" id="GO:0016491">
    <property type="term" value="F:oxidoreductase activity"/>
    <property type="evidence" value="ECO:0007669"/>
    <property type="project" value="UniProtKB-UniRule"/>
</dbReference>
<evidence type="ECO:0000313" key="14">
    <source>
        <dbReference type="Proteomes" id="UP000762586"/>
    </source>
</evidence>
<comment type="catalytic activity">
    <reaction evidence="8">
        <text>glycyl-[protein] + reduced [flavodoxin] + S-adenosyl-L-methionine = glycin-2-yl radical-[protein] + semiquinone [flavodoxin] + 5'-deoxyadenosine + L-methionine + H(+)</text>
        <dbReference type="Rhea" id="RHEA:61976"/>
        <dbReference type="Rhea" id="RHEA-COMP:10622"/>
        <dbReference type="Rhea" id="RHEA-COMP:14480"/>
        <dbReference type="Rhea" id="RHEA-COMP:15993"/>
        <dbReference type="Rhea" id="RHEA-COMP:15994"/>
        <dbReference type="ChEBI" id="CHEBI:15378"/>
        <dbReference type="ChEBI" id="CHEBI:17319"/>
        <dbReference type="ChEBI" id="CHEBI:29947"/>
        <dbReference type="ChEBI" id="CHEBI:32722"/>
        <dbReference type="ChEBI" id="CHEBI:57618"/>
        <dbReference type="ChEBI" id="CHEBI:57844"/>
        <dbReference type="ChEBI" id="CHEBI:59789"/>
        <dbReference type="ChEBI" id="CHEBI:140311"/>
    </reaction>
</comment>
<dbReference type="InterPro" id="IPR030905">
    <property type="entry name" value="CutC_activ_rSAM"/>
</dbReference>
<dbReference type="NCBIfam" id="TIGR02494">
    <property type="entry name" value="PFLE_PFLC"/>
    <property type="match status" value="1"/>
</dbReference>
<dbReference type="InterPro" id="IPR058240">
    <property type="entry name" value="rSAM_sf"/>
</dbReference>
<dbReference type="EMBL" id="CP065031">
    <property type="protein sequence ID" value="QPK24883.1"/>
    <property type="molecule type" value="Genomic_DNA"/>
</dbReference>
<feature type="domain" description="4Fe-4S ferredoxin-type" evidence="9">
    <location>
        <begin position="85"/>
        <end position="115"/>
    </location>
</feature>
<evidence type="ECO:0000313" key="12">
    <source>
        <dbReference type="EMBL" id="QPK24883.1"/>
    </source>
</evidence>
<feature type="domain" description="Radical SAM core" evidence="10">
    <location>
        <begin position="20"/>
        <end position="308"/>
    </location>
</feature>
<evidence type="ECO:0000256" key="5">
    <source>
        <dbReference type="ARBA" id="ARBA00023002"/>
    </source>
</evidence>
<dbReference type="Pfam" id="PF13353">
    <property type="entry name" value="Fer4_12"/>
    <property type="match status" value="1"/>
</dbReference>
<proteinExistence type="inferred from homology"/>
<reference evidence="12 13" key="2">
    <citation type="submission" date="2020-11" db="EMBL/GenBank/DDBJ databases">
        <title>Complete genome sequence of Pectobacterium brasiliense strain F126.</title>
        <authorList>
            <person name="Miroshnikov K."/>
            <person name="Vo T.N.H."/>
            <person name="Khodykina M.V."/>
            <person name="Kabanova A.P."/>
            <person name="Shneider M."/>
            <person name="Korzhenkov A."/>
            <person name="Toschakov S.V."/>
            <person name="Miroshnikov K.A."/>
            <person name="Ignatov A.N."/>
            <person name="Mikhailova Y.V."/>
            <person name="Shelenkov A."/>
            <person name="Yanushevich Y.G."/>
            <person name="Evseev P.V."/>
        </authorList>
    </citation>
    <scope>NUCLEOTIDE SEQUENCE [LARGE SCALE GENOMIC DNA]</scope>
    <source>
        <strain evidence="12 13">F126</strain>
    </source>
</reference>
<dbReference type="RefSeq" id="WP_119870695.1">
    <property type="nucleotide sequence ID" value="NZ_BSWF01000005.1"/>
</dbReference>
<dbReference type="HAMAP" id="MF_02059">
    <property type="entry name" value="Activ_enz_CutD"/>
    <property type="match status" value="1"/>
</dbReference>
<dbReference type="Gene3D" id="3.80.30.10">
    <property type="entry name" value="pyruvate-formate lyase- activating enzyme"/>
    <property type="match status" value="1"/>
</dbReference>
<dbReference type="GO" id="GO:0042426">
    <property type="term" value="P:choline catabolic process"/>
    <property type="evidence" value="ECO:0007669"/>
    <property type="project" value="UniProtKB-UniRule"/>
</dbReference>
<keyword evidence="12" id="KW-0456">Lyase</keyword>
<dbReference type="SUPFAM" id="SSF54862">
    <property type="entry name" value="4Fe-4S ferredoxins"/>
    <property type="match status" value="1"/>
</dbReference>
<dbReference type="InterPro" id="IPR012839">
    <property type="entry name" value="Organic_radical_activase"/>
</dbReference>
<evidence type="ECO:0000256" key="1">
    <source>
        <dbReference type="ARBA" id="ARBA00009777"/>
    </source>
</evidence>
<feature type="binding site" evidence="8">
    <location>
        <begin position="194"/>
        <end position="196"/>
    </location>
    <ligand>
        <name>S-adenosyl-L-methionine</name>
        <dbReference type="ChEBI" id="CHEBI:59789"/>
    </ligand>
</feature>
<dbReference type="InterPro" id="IPR017896">
    <property type="entry name" value="4Fe4S_Fe-S-bd"/>
</dbReference>
<dbReference type="PROSITE" id="PS51379">
    <property type="entry name" value="4FE4S_FER_2"/>
    <property type="match status" value="2"/>
</dbReference>
<keyword evidence="4 8" id="KW-0479">Metal-binding</keyword>
<dbReference type="InterPro" id="IPR001989">
    <property type="entry name" value="Radical_activat_CS"/>
</dbReference>
<dbReference type="SFLD" id="SFLDG01118">
    <property type="entry name" value="activating_enzymes__group_2"/>
    <property type="match status" value="1"/>
</dbReference>
<evidence type="ECO:0000256" key="2">
    <source>
        <dbReference type="ARBA" id="ARBA00022485"/>
    </source>
</evidence>
<evidence type="ECO:0000256" key="6">
    <source>
        <dbReference type="ARBA" id="ARBA00023004"/>
    </source>
</evidence>
<keyword evidence="7 8" id="KW-0411">Iron-sulfur</keyword>
<keyword evidence="14" id="KW-1185">Reference proteome</keyword>
<dbReference type="InterPro" id="IPR040074">
    <property type="entry name" value="BssD/PflA/YjjW"/>
</dbReference>
<evidence type="ECO:0000256" key="4">
    <source>
        <dbReference type="ARBA" id="ARBA00022723"/>
    </source>
</evidence>
<gene>
    <name evidence="8 12" type="primary">cutD</name>
    <name evidence="12" type="ORF">F126LOC_003380</name>
    <name evidence="11" type="ORF">H4F48_19655</name>
</gene>
<dbReference type="InterPro" id="IPR017900">
    <property type="entry name" value="4Fe4S_Fe_S_CS"/>
</dbReference>
<dbReference type="Proteomes" id="UP000762586">
    <property type="component" value="Unassembled WGS sequence"/>
</dbReference>